<dbReference type="Proteomes" id="UP001243330">
    <property type="component" value="Unassembled WGS sequence"/>
</dbReference>
<evidence type="ECO:0000313" key="3">
    <source>
        <dbReference type="Proteomes" id="UP001243330"/>
    </source>
</evidence>
<reference evidence="2" key="1">
    <citation type="submission" date="2023-01" db="EMBL/GenBank/DDBJ databases">
        <title>Colletotrichum chrysophilum M932 genome sequence.</title>
        <authorList>
            <person name="Baroncelli R."/>
        </authorList>
    </citation>
    <scope>NUCLEOTIDE SEQUENCE</scope>
    <source>
        <strain evidence="2">M932</strain>
    </source>
</reference>
<evidence type="ECO:0008006" key="4">
    <source>
        <dbReference type="Google" id="ProtNLM"/>
    </source>
</evidence>
<dbReference type="EMBL" id="JAQOWY010000504">
    <property type="protein sequence ID" value="KAK1841128.1"/>
    <property type="molecule type" value="Genomic_DNA"/>
</dbReference>
<evidence type="ECO:0000313" key="2">
    <source>
        <dbReference type="EMBL" id="KAK1841128.1"/>
    </source>
</evidence>
<proteinExistence type="predicted"/>
<feature type="region of interest" description="Disordered" evidence="1">
    <location>
        <begin position="375"/>
        <end position="406"/>
    </location>
</feature>
<dbReference type="PANTHER" id="PTHR35179">
    <property type="entry name" value="PROTEIN CBG02620"/>
    <property type="match status" value="1"/>
</dbReference>
<name>A0AAD9EAM8_9PEZI</name>
<keyword evidence="3" id="KW-1185">Reference proteome</keyword>
<evidence type="ECO:0000256" key="1">
    <source>
        <dbReference type="SAM" id="MobiDB-lite"/>
    </source>
</evidence>
<organism evidence="2 3">
    <name type="scientific">Colletotrichum chrysophilum</name>
    <dbReference type="NCBI Taxonomy" id="1836956"/>
    <lineage>
        <taxon>Eukaryota</taxon>
        <taxon>Fungi</taxon>
        <taxon>Dikarya</taxon>
        <taxon>Ascomycota</taxon>
        <taxon>Pezizomycotina</taxon>
        <taxon>Sordariomycetes</taxon>
        <taxon>Hypocreomycetidae</taxon>
        <taxon>Glomerellales</taxon>
        <taxon>Glomerellaceae</taxon>
        <taxon>Colletotrichum</taxon>
        <taxon>Colletotrichum gloeosporioides species complex</taxon>
    </lineage>
</organism>
<sequence length="598" mass="67618">MPSTVADIVRSDLDASQACDASITCLQYVASYNWMNSKLPTIAVPIGSPPRWAPPTVPPRMTPDTGTVYVDQNAARCPDHPLEPLFRAIRAHKPSFELSDVDVVSDRNNIRKLLCFVQASSSEGFEIKAEMTGKKTLLFTRVEEQPTETIRTFKGFGHNFERTYTKGLAGSTGHHRIVSYRFGGMNFLLRYETDGYVADGMDPSTAAKEAGIDDLSDLLGSMSVSKARDPANSRITVVTEGYQPTDVELTLEIKTRAASRKLATEDVLPQLWLSQTPLLVVAYHHQNYFQDVKVRDMRQEVRDWEATNRTILRKLAYLISLIRQVVEKSDSRRAVVRYDGGPAVQLISDVQSRALPEDLYSLWDNWEQNQDGVTCNRSEPPDIEPTVPSSMFNTRQSDRNPDDNLAQRASASLPSISTEDTSPYSSIIECGLRDGLRKIIRFMPTSLPDYHSLCETLQSRKIDVLGGQSLCDIMRDMRQGKEDWDPVERRRIAGMKKVARDSAFRLLYVFVLGLLESRDQNMAFNAAMFVISHRRIFKYKTRRMVREAFEERLSTSGKQRQSLDKWPIGDAPPVEAIANAEEATTEEEEFNFDSEWSD</sequence>
<comment type="caution">
    <text evidence="2">The sequence shown here is derived from an EMBL/GenBank/DDBJ whole genome shotgun (WGS) entry which is preliminary data.</text>
</comment>
<dbReference type="PANTHER" id="PTHR35179:SF2">
    <property type="entry name" value="START DOMAIN-CONTAINING PROTEIN"/>
    <property type="match status" value="1"/>
</dbReference>
<protein>
    <recommendedName>
        <fullName evidence="4">Geranylgeranyl pyrophosphate synthetase</fullName>
    </recommendedName>
</protein>
<gene>
    <name evidence="2" type="ORF">CCHR01_16247</name>
</gene>
<accession>A0AAD9EAM8</accession>
<dbReference type="AlphaFoldDB" id="A0AAD9EAM8"/>